<evidence type="ECO:0000256" key="7">
    <source>
        <dbReference type="ARBA" id="ARBA00023277"/>
    </source>
</evidence>
<gene>
    <name evidence="13" type="ORF">PFISCL1PPCAC_11490</name>
</gene>
<dbReference type="GO" id="GO:0006004">
    <property type="term" value="P:fucose metabolic process"/>
    <property type="evidence" value="ECO:0007669"/>
    <property type="project" value="UniProtKB-KW"/>
</dbReference>
<name>A0AAV5VLC4_9BILA</name>
<feature type="non-terminal residue" evidence="13">
    <location>
        <position position="1"/>
    </location>
</feature>
<dbReference type="InterPro" id="IPR045130">
    <property type="entry name" value="OFUT2-like"/>
</dbReference>
<evidence type="ECO:0000256" key="3">
    <source>
        <dbReference type="ARBA" id="ARBA00012196"/>
    </source>
</evidence>
<dbReference type="EMBL" id="BTSY01000003">
    <property type="protein sequence ID" value="GMT20193.1"/>
    <property type="molecule type" value="Genomic_DNA"/>
</dbReference>
<dbReference type="Gene3D" id="3.40.50.11340">
    <property type="match status" value="1"/>
</dbReference>
<comment type="catalytic activity">
    <reaction evidence="11">
        <text>L-threonyl-[protein] + GDP-beta-L-fucose = 3-O-(alpha-L-fucosyl)-L-threonyl-[protein] + GDP + H(+)</text>
        <dbReference type="Rhea" id="RHEA:70491"/>
        <dbReference type="Rhea" id="RHEA-COMP:11060"/>
        <dbReference type="Rhea" id="RHEA-COMP:17915"/>
        <dbReference type="ChEBI" id="CHEBI:15378"/>
        <dbReference type="ChEBI" id="CHEBI:30013"/>
        <dbReference type="ChEBI" id="CHEBI:57273"/>
        <dbReference type="ChEBI" id="CHEBI:58189"/>
        <dbReference type="ChEBI" id="CHEBI:189631"/>
        <dbReference type="EC" id="2.4.1.221"/>
    </reaction>
    <physiologicalReaction direction="left-to-right" evidence="11">
        <dbReference type="Rhea" id="RHEA:70492"/>
    </physiologicalReaction>
</comment>
<dbReference type="InterPro" id="IPR019378">
    <property type="entry name" value="GDP-Fuc_O-FucTrfase"/>
</dbReference>
<comment type="subcellular location">
    <subcellularLocation>
        <location evidence="1">Endoplasmic reticulum</location>
    </subcellularLocation>
</comment>
<comment type="pathway">
    <text evidence="2">Protein modification; protein glycosylation.</text>
</comment>
<evidence type="ECO:0000256" key="6">
    <source>
        <dbReference type="ARBA" id="ARBA00023253"/>
    </source>
</evidence>
<organism evidence="13 14">
    <name type="scientific">Pristionchus fissidentatus</name>
    <dbReference type="NCBI Taxonomy" id="1538716"/>
    <lineage>
        <taxon>Eukaryota</taxon>
        <taxon>Metazoa</taxon>
        <taxon>Ecdysozoa</taxon>
        <taxon>Nematoda</taxon>
        <taxon>Chromadorea</taxon>
        <taxon>Rhabditida</taxon>
        <taxon>Rhabditina</taxon>
        <taxon>Diplogasteromorpha</taxon>
        <taxon>Diplogasteroidea</taxon>
        <taxon>Neodiplogasteridae</taxon>
        <taxon>Pristionchus</taxon>
    </lineage>
</organism>
<keyword evidence="6" id="KW-0294">Fucose metabolism</keyword>
<evidence type="ECO:0000256" key="12">
    <source>
        <dbReference type="ARBA" id="ARBA00048647"/>
    </source>
</evidence>
<evidence type="ECO:0000256" key="2">
    <source>
        <dbReference type="ARBA" id="ARBA00004922"/>
    </source>
</evidence>
<comment type="similarity">
    <text evidence="8">Belongs to the glycosyltransferase 68 family.</text>
</comment>
<evidence type="ECO:0000256" key="11">
    <source>
        <dbReference type="ARBA" id="ARBA00047273"/>
    </source>
</evidence>
<dbReference type="GO" id="GO:0005783">
    <property type="term" value="C:endoplasmic reticulum"/>
    <property type="evidence" value="ECO:0007669"/>
    <property type="project" value="UniProtKB-SubCell"/>
</dbReference>
<dbReference type="AlphaFoldDB" id="A0AAV5VLC4"/>
<reference evidence="13" key="1">
    <citation type="submission" date="2023-10" db="EMBL/GenBank/DDBJ databases">
        <title>Genome assembly of Pristionchus species.</title>
        <authorList>
            <person name="Yoshida K."/>
            <person name="Sommer R.J."/>
        </authorList>
    </citation>
    <scope>NUCLEOTIDE SEQUENCE</scope>
    <source>
        <strain evidence="13">RS5133</strain>
    </source>
</reference>
<comment type="caution">
    <text evidence="13">The sequence shown here is derived from an EMBL/GenBank/DDBJ whole genome shotgun (WGS) entry which is preliminary data.</text>
</comment>
<evidence type="ECO:0000256" key="8">
    <source>
        <dbReference type="ARBA" id="ARBA00025803"/>
    </source>
</evidence>
<protein>
    <recommendedName>
        <fullName evidence="9">GDP-fucose protein O-fucosyltransferase 2</fullName>
        <ecNumber evidence="3">2.4.1.221</ecNumber>
    </recommendedName>
    <alternativeName>
        <fullName evidence="10">Peptide-O-fucosyltransferase 2</fullName>
    </alternativeName>
</protein>
<keyword evidence="4" id="KW-0808">Transferase</keyword>
<keyword evidence="7" id="KW-0119">Carbohydrate metabolism</keyword>
<dbReference type="Pfam" id="PF10250">
    <property type="entry name" value="O-FucT"/>
    <property type="match status" value="1"/>
</dbReference>
<evidence type="ECO:0000256" key="10">
    <source>
        <dbReference type="ARBA" id="ARBA00033083"/>
    </source>
</evidence>
<evidence type="ECO:0000256" key="5">
    <source>
        <dbReference type="ARBA" id="ARBA00022824"/>
    </source>
</evidence>
<comment type="catalytic activity">
    <reaction evidence="12">
        <text>L-seryl-[protein] + GDP-beta-L-fucose = 3-O-(alpha-L-fucosyl)-L-seryl-[protein] + GDP + H(+)</text>
        <dbReference type="Rhea" id="RHEA:63644"/>
        <dbReference type="Rhea" id="RHEA-COMP:9863"/>
        <dbReference type="Rhea" id="RHEA-COMP:17914"/>
        <dbReference type="ChEBI" id="CHEBI:15378"/>
        <dbReference type="ChEBI" id="CHEBI:29999"/>
        <dbReference type="ChEBI" id="CHEBI:57273"/>
        <dbReference type="ChEBI" id="CHEBI:58189"/>
        <dbReference type="ChEBI" id="CHEBI:189632"/>
        <dbReference type="EC" id="2.4.1.221"/>
    </reaction>
    <physiologicalReaction direction="left-to-right" evidence="12">
        <dbReference type="Rhea" id="RHEA:63645"/>
    </physiologicalReaction>
</comment>
<dbReference type="Proteomes" id="UP001432322">
    <property type="component" value="Unassembled WGS sequence"/>
</dbReference>
<proteinExistence type="inferred from homology"/>
<evidence type="ECO:0000313" key="14">
    <source>
        <dbReference type="Proteomes" id="UP001432322"/>
    </source>
</evidence>
<keyword evidence="5" id="KW-0256">Endoplasmic reticulum</keyword>
<dbReference type="PANTHER" id="PTHR13398:SF0">
    <property type="entry name" value="GDP-FUCOSE PROTEIN O-FUCOSYLTRANSFERASE 2"/>
    <property type="match status" value="1"/>
</dbReference>
<dbReference type="GO" id="GO:0046922">
    <property type="term" value="F:peptide-O-fucosyltransferase activity"/>
    <property type="evidence" value="ECO:0007669"/>
    <property type="project" value="UniProtKB-EC"/>
</dbReference>
<evidence type="ECO:0000256" key="1">
    <source>
        <dbReference type="ARBA" id="ARBA00004240"/>
    </source>
</evidence>
<evidence type="ECO:0000313" key="13">
    <source>
        <dbReference type="EMBL" id="GMT20193.1"/>
    </source>
</evidence>
<accession>A0AAV5VLC4</accession>
<keyword evidence="14" id="KW-1185">Reference proteome</keyword>
<dbReference type="EC" id="2.4.1.221" evidence="3"/>
<evidence type="ECO:0000256" key="9">
    <source>
        <dbReference type="ARBA" id="ARBA00026232"/>
    </source>
</evidence>
<dbReference type="PANTHER" id="PTHR13398">
    <property type="entry name" value="GDP-FUCOSE PROTEIN O-FUCOSYLTRANSFERASE 2"/>
    <property type="match status" value="1"/>
</dbReference>
<sequence>LRLLLLTLLSGSRAETDEKTVTVSKLDTNQFSPVQDVRFVLYDVNRGEGFNLRRDVHMRVAIAVKKMREAGMNAVLVLPPWGGLYHWRDGKKGVRWSELFDLPSLSSFVPSIEFDQFLEAVGSPVIDRLVYLQHFEEGWGGEYVMKHEKRRCTEGDRYYEKEDGLWKGWFYGAEGVRAREMECVSFQGDSTTFAQMMATYEFKSIFIDRAETMLHAEYGGTDYWRARRSMRYSKMLEERAERFISDEMSEEIDAPPLTERWEDEKASRSSKGGAFVCAHWRRRDFVTSYGSTLPSIEGAAKQMATLAGEFNVGKVFLATDADEAEIEELRRHSKITVHTFRPSPDEKLIDGAAAIVEQIICSWARAFAGSHQSTFTYRIQEDREIRGFPAETTFRRLCPDDVRMHGCEQPAKWKIVY</sequence>
<evidence type="ECO:0000256" key="4">
    <source>
        <dbReference type="ARBA" id="ARBA00022679"/>
    </source>
</evidence>
<dbReference type="Gene3D" id="3.40.50.11350">
    <property type="match status" value="1"/>
</dbReference>
<dbReference type="CDD" id="cd11298">
    <property type="entry name" value="O-FucT-2"/>
    <property type="match status" value="1"/>
</dbReference>